<dbReference type="EMBL" id="MIJF01000024">
    <property type="protein sequence ID" value="OEF99393.1"/>
    <property type="molecule type" value="Genomic_DNA"/>
</dbReference>
<evidence type="ECO:0000313" key="2">
    <source>
        <dbReference type="Proteomes" id="UP000243739"/>
    </source>
</evidence>
<dbReference type="OrthoDB" id="2680213at2"/>
<proteinExistence type="predicted"/>
<protein>
    <submittedName>
        <fullName evidence="1">Uncharacterized protein</fullName>
    </submittedName>
</protein>
<dbReference type="AlphaFoldDB" id="A0A1D2YUP7"/>
<accession>A0A1D2YUP7</accession>
<name>A0A1D2YUP7_9BACI</name>
<evidence type="ECO:0000313" key="1">
    <source>
        <dbReference type="EMBL" id="OEF99393.1"/>
    </source>
</evidence>
<dbReference type="STRING" id="337097.BHF71_02065"/>
<dbReference type="RefSeq" id="WP_069656787.1">
    <property type="nucleotide sequence ID" value="NZ_MIJF01000024.1"/>
</dbReference>
<dbReference type="Proteomes" id="UP000243739">
    <property type="component" value="Unassembled WGS sequence"/>
</dbReference>
<reference evidence="1 2" key="1">
    <citation type="submission" date="2016-09" db="EMBL/GenBank/DDBJ databases">
        <title>Draft genome sequence for the type strain of Vulcanibacillus modesticaldus BR, a strictly anaerobic, moderately thermophilic, and nitrate-reducing bacterium from deep sea-hydrothermal vents of the Mid-Atlantic Ridge.</title>
        <authorList>
            <person name="Abin C.A."/>
            <person name="Hollibaugh J.T."/>
        </authorList>
    </citation>
    <scope>NUCLEOTIDE SEQUENCE [LARGE SCALE GENOMIC DNA]</scope>
    <source>
        <strain evidence="1 2">BR</strain>
    </source>
</reference>
<organism evidence="1 2">
    <name type="scientific">Vulcanibacillus modesticaldus</name>
    <dbReference type="NCBI Taxonomy" id="337097"/>
    <lineage>
        <taxon>Bacteria</taxon>
        <taxon>Bacillati</taxon>
        <taxon>Bacillota</taxon>
        <taxon>Bacilli</taxon>
        <taxon>Bacillales</taxon>
        <taxon>Bacillaceae</taxon>
        <taxon>Vulcanibacillus</taxon>
    </lineage>
</organism>
<sequence>MIQIHLHKEYINSLFFDSLYAGKEQFFLRGNQYTASLSEEEYNNFIKDNNLIPYKNLLKQYENGEIIGSFELD</sequence>
<gene>
    <name evidence="1" type="ORF">BHF71_02065</name>
</gene>
<keyword evidence="2" id="KW-1185">Reference proteome</keyword>
<comment type="caution">
    <text evidence="1">The sequence shown here is derived from an EMBL/GenBank/DDBJ whole genome shotgun (WGS) entry which is preliminary data.</text>
</comment>